<keyword evidence="3" id="KW-1185">Reference proteome</keyword>
<dbReference type="AlphaFoldDB" id="W6Y7M1"/>
<feature type="compositionally biased region" description="Basic and acidic residues" evidence="1">
    <location>
        <begin position="45"/>
        <end position="63"/>
    </location>
</feature>
<feature type="compositionally biased region" description="Basic and acidic residues" evidence="1">
    <location>
        <begin position="129"/>
        <end position="141"/>
    </location>
</feature>
<accession>W6Y7M1</accession>
<reference evidence="2 3" key="1">
    <citation type="journal article" date="2013" name="PLoS Genet.">
        <title>Comparative genome structure, secondary metabolite, and effector coding capacity across Cochliobolus pathogens.</title>
        <authorList>
            <person name="Condon B.J."/>
            <person name="Leng Y."/>
            <person name="Wu D."/>
            <person name="Bushley K.E."/>
            <person name="Ohm R.A."/>
            <person name="Otillar R."/>
            <person name="Martin J."/>
            <person name="Schackwitz W."/>
            <person name="Grimwood J."/>
            <person name="MohdZainudin N."/>
            <person name="Xue C."/>
            <person name="Wang R."/>
            <person name="Manning V.A."/>
            <person name="Dhillon B."/>
            <person name="Tu Z.J."/>
            <person name="Steffenson B.J."/>
            <person name="Salamov A."/>
            <person name="Sun H."/>
            <person name="Lowry S."/>
            <person name="LaButti K."/>
            <person name="Han J."/>
            <person name="Copeland A."/>
            <person name="Lindquist E."/>
            <person name="Barry K."/>
            <person name="Schmutz J."/>
            <person name="Baker S.E."/>
            <person name="Ciuffetti L.M."/>
            <person name="Grigoriev I.V."/>
            <person name="Zhong S."/>
            <person name="Turgeon B.G."/>
        </authorList>
    </citation>
    <scope>NUCLEOTIDE SEQUENCE [LARGE SCALE GENOMIC DNA]</scope>
    <source>
        <strain evidence="2 3">26-R-13</strain>
    </source>
</reference>
<evidence type="ECO:0000313" key="3">
    <source>
        <dbReference type="Proteomes" id="UP000053841"/>
    </source>
</evidence>
<dbReference type="EMBL" id="KI964609">
    <property type="protein sequence ID" value="EUC33485.1"/>
    <property type="molecule type" value="Genomic_DNA"/>
</dbReference>
<organism evidence="2 3">
    <name type="scientific">Cochliobolus carbonum (strain 26-R-13)</name>
    <name type="common">Maize leaf spot fungus</name>
    <name type="synonym">Bipolaris zeicola</name>
    <dbReference type="NCBI Taxonomy" id="930089"/>
    <lineage>
        <taxon>Eukaryota</taxon>
        <taxon>Fungi</taxon>
        <taxon>Dikarya</taxon>
        <taxon>Ascomycota</taxon>
        <taxon>Pezizomycotina</taxon>
        <taxon>Dothideomycetes</taxon>
        <taxon>Pleosporomycetidae</taxon>
        <taxon>Pleosporales</taxon>
        <taxon>Pleosporineae</taxon>
        <taxon>Pleosporaceae</taxon>
        <taxon>Bipolaris</taxon>
    </lineage>
</organism>
<evidence type="ECO:0000313" key="2">
    <source>
        <dbReference type="EMBL" id="EUC33485.1"/>
    </source>
</evidence>
<dbReference type="KEGG" id="bze:COCCADRAFT_4964"/>
<feature type="region of interest" description="Disordered" evidence="1">
    <location>
        <begin position="122"/>
        <end position="143"/>
    </location>
</feature>
<feature type="region of interest" description="Disordered" evidence="1">
    <location>
        <begin position="32"/>
        <end position="67"/>
    </location>
</feature>
<dbReference type="HOGENOM" id="CLU_739635_0_0_1"/>
<protein>
    <submittedName>
        <fullName evidence="2">Uncharacterized protein</fullName>
    </submittedName>
</protein>
<dbReference type="eggNOG" id="ENOG502TGJG">
    <property type="taxonomic scope" value="Eukaryota"/>
</dbReference>
<dbReference type="Proteomes" id="UP000053841">
    <property type="component" value="Unassembled WGS sequence"/>
</dbReference>
<dbReference type="RefSeq" id="XP_007712186.1">
    <property type="nucleotide sequence ID" value="XM_007713996.1"/>
</dbReference>
<evidence type="ECO:0000256" key="1">
    <source>
        <dbReference type="SAM" id="MobiDB-lite"/>
    </source>
</evidence>
<gene>
    <name evidence="2" type="ORF">COCCADRAFT_4964</name>
</gene>
<dbReference type="OrthoDB" id="3678410at2759"/>
<sequence length="463" mass="51993">MDFPHFQLQAGLAATMFSPDVVPALWGQLDDSKQGIHQTPPAATLERHDVRESVGDSSSELRRPARKSSARSLSSLFRRKKRDNSGVYSGSQLSIVWSSEHEDNDATDMGERPQLDDETLCEETTEDFGQQKEVETSKDRGQLQALSPEQFAAFAEEFVTSNEEDIDTLHDDHSVTEEASERDNNLSDRGRVHKHQRFESLRVNFSHEEVRRIAQEIYDKTVAEVNLSLFSYWINESSKNYEEASLHIRELRLDHGYNLARITNPHLRTLMQEVFTQRPIEARIALQERASRSNLSVTTSSMRSGSKGDFSVFPRIDALPPILRVERQRAMSQAAQRSTSLASMASELRVYPPNTPDRPLPLTLRSPTTNSTLSTQPTLPFGFPSPGAPVQISDGVYSGLTSYTGSLCDDDGDGNNDGVEEVDEEALWHERVADVVESVMVLEKPDQINKVIEELEGLKSLYL</sequence>
<dbReference type="GeneID" id="19149966"/>
<name>W6Y7M1_COCC2</name>
<proteinExistence type="predicted"/>